<keyword evidence="3" id="KW-1185">Reference proteome</keyword>
<dbReference type="Gene3D" id="1.10.260.40">
    <property type="entry name" value="lambda repressor-like DNA-binding domains"/>
    <property type="match status" value="1"/>
</dbReference>
<sequence>MITGDQLRAARALLNWTQKELAARAGVATRTIRLFESGSRNPYAQTIAQLQSALEDAGIEFLTTKAGVGVMLLQRA</sequence>
<name>A0ABQ5W8Y0_9HYPH</name>
<proteinExistence type="predicted"/>
<feature type="domain" description="HTH cro/C1-type" evidence="1">
    <location>
        <begin position="7"/>
        <end position="55"/>
    </location>
</feature>
<dbReference type="SUPFAM" id="SSF47413">
    <property type="entry name" value="lambda repressor-like DNA-binding domains"/>
    <property type="match status" value="1"/>
</dbReference>
<evidence type="ECO:0000313" key="3">
    <source>
        <dbReference type="Proteomes" id="UP001156691"/>
    </source>
</evidence>
<gene>
    <name evidence="2" type="ORF">GCM10010862_38290</name>
</gene>
<comment type="caution">
    <text evidence="2">The sequence shown here is derived from an EMBL/GenBank/DDBJ whole genome shotgun (WGS) entry which is preliminary data.</text>
</comment>
<protein>
    <recommendedName>
        <fullName evidence="1">HTH cro/C1-type domain-containing protein</fullName>
    </recommendedName>
</protein>
<dbReference type="RefSeq" id="WP_284341966.1">
    <property type="nucleotide sequence ID" value="NZ_BSNS01000020.1"/>
</dbReference>
<evidence type="ECO:0000259" key="1">
    <source>
        <dbReference type="PROSITE" id="PS50943"/>
    </source>
</evidence>
<evidence type="ECO:0000313" key="2">
    <source>
        <dbReference type="EMBL" id="GLQ56570.1"/>
    </source>
</evidence>
<dbReference type="SMART" id="SM00530">
    <property type="entry name" value="HTH_XRE"/>
    <property type="match status" value="1"/>
</dbReference>
<reference evidence="3" key="1">
    <citation type="journal article" date="2019" name="Int. J. Syst. Evol. Microbiol.">
        <title>The Global Catalogue of Microorganisms (GCM) 10K type strain sequencing project: providing services to taxonomists for standard genome sequencing and annotation.</title>
        <authorList>
            <consortium name="The Broad Institute Genomics Platform"/>
            <consortium name="The Broad Institute Genome Sequencing Center for Infectious Disease"/>
            <person name="Wu L."/>
            <person name="Ma J."/>
        </authorList>
    </citation>
    <scope>NUCLEOTIDE SEQUENCE [LARGE SCALE GENOMIC DNA]</scope>
    <source>
        <strain evidence="3">NBRC 112416</strain>
    </source>
</reference>
<dbReference type="PROSITE" id="PS50943">
    <property type="entry name" value="HTH_CROC1"/>
    <property type="match status" value="1"/>
</dbReference>
<dbReference type="Proteomes" id="UP001156691">
    <property type="component" value="Unassembled WGS sequence"/>
</dbReference>
<organism evidence="2 3">
    <name type="scientific">Devosia nitrariae</name>
    <dbReference type="NCBI Taxonomy" id="2071872"/>
    <lineage>
        <taxon>Bacteria</taxon>
        <taxon>Pseudomonadati</taxon>
        <taxon>Pseudomonadota</taxon>
        <taxon>Alphaproteobacteria</taxon>
        <taxon>Hyphomicrobiales</taxon>
        <taxon>Devosiaceae</taxon>
        <taxon>Devosia</taxon>
    </lineage>
</organism>
<dbReference type="EMBL" id="BSNS01000020">
    <property type="protein sequence ID" value="GLQ56570.1"/>
    <property type="molecule type" value="Genomic_DNA"/>
</dbReference>
<accession>A0ABQ5W8Y0</accession>
<dbReference type="Pfam" id="PF01381">
    <property type="entry name" value="HTH_3"/>
    <property type="match status" value="1"/>
</dbReference>
<dbReference type="InterPro" id="IPR010982">
    <property type="entry name" value="Lambda_DNA-bd_dom_sf"/>
</dbReference>
<dbReference type="CDD" id="cd00093">
    <property type="entry name" value="HTH_XRE"/>
    <property type="match status" value="1"/>
</dbReference>
<dbReference type="InterPro" id="IPR001387">
    <property type="entry name" value="Cro/C1-type_HTH"/>
</dbReference>